<protein>
    <submittedName>
        <fullName evidence="2">Unannotated protein</fullName>
    </submittedName>
</protein>
<organism evidence="2">
    <name type="scientific">freshwater metagenome</name>
    <dbReference type="NCBI Taxonomy" id="449393"/>
    <lineage>
        <taxon>unclassified sequences</taxon>
        <taxon>metagenomes</taxon>
        <taxon>ecological metagenomes</taxon>
    </lineage>
</organism>
<gene>
    <name evidence="2" type="ORF">UFOPK1410_00356</name>
</gene>
<accession>A0A6J6B706</accession>
<name>A0A6J6B706_9ZZZZ</name>
<keyword evidence="1" id="KW-0812">Transmembrane</keyword>
<keyword evidence="1" id="KW-1133">Transmembrane helix</keyword>
<sequence>MAAAFERERPEDFFGASFDSAGAEVSAAELSLLDLAALAGVFLAAGFAAVLAAGAVASVFSLAFARERVGLDSGALVASRLVFFSTI</sequence>
<dbReference type="EMBL" id="CAEZSH010000026">
    <property type="protein sequence ID" value="CAB4534484.1"/>
    <property type="molecule type" value="Genomic_DNA"/>
</dbReference>
<keyword evidence="1" id="KW-0472">Membrane</keyword>
<evidence type="ECO:0000256" key="1">
    <source>
        <dbReference type="SAM" id="Phobius"/>
    </source>
</evidence>
<evidence type="ECO:0000313" key="2">
    <source>
        <dbReference type="EMBL" id="CAB4534484.1"/>
    </source>
</evidence>
<reference evidence="2" key="1">
    <citation type="submission" date="2020-05" db="EMBL/GenBank/DDBJ databases">
        <authorList>
            <person name="Chiriac C."/>
            <person name="Salcher M."/>
            <person name="Ghai R."/>
            <person name="Kavagutti S V."/>
        </authorList>
    </citation>
    <scope>NUCLEOTIDE SEQUENCE</scope>
</reference>
<dbReference type="AlphaFoldDB" id="A0A6J6B706"/>
<proteinExistence type="predicted"/>
<feature type="transmembrane region" description="Helical" evidence="1">
    <location>
        <begin position="35"/>
        <end position="64"/>
    </location>
</feature>